<dbReference type="Gene3D" id="3.90.20.10">
    <property type="match status" value="1"/>
</dbReference>
<dbReference type="EMBL" id="JAAVMX010000003">
    <property type="protein sequence ID" value="KAF4510599.1"/>
    <property type="molecule type" value="Genomic_DNA"/>
</dbReference>
<protein>
    <submittedName>
        <fullName evidence="2">Uncharacterized protein</fullName>
    </submittedName>
</protein>
<dbReference type="AlphaFoldDB" id="A0A8H4PUA9"/>
<feature type="region of interest" description="Disordered" evidence="1">
    <location>
        <begin position="151"/>
        <end position="199"/>
    </location>
</feature>
<evidence type="ECO:0000256" key="1">
    <source>
        <dbReference type="SAM" id="MobiDB-lite"/>
    </source>
</evidence>
<sequence>MFFPSSMHTHLARYFESHIGSFTPFLEARSSDPGIDPPYLLLCSAYGLPLLPVMDRIAALEWTMEHRFSIIDKRFVNHERVMADRFKQVDKRLNAVDKRFDDVDKRFDDVDKRFDDVLAEVACFDGAVRIYSTNAQVREFNRDHMECLHSPCMQGRTSGQPAPGSHGPAESTPPSNDKPSEAHPSPDPDPTPEPGIVNETDPFLQVTLVGAIILEAWDALPYTHNLEQMCHQRQTWSPAQAGGLYAYHGTTQSKPRSMLHSGK</sequence>
<keyword evidence="3" id="KW-1185">Reference proteome</keyword>
<dbReference type="Proteomes" id="UP000557566">
    <property type="component" value="Unassembled WGS sequence"/>
</dbReference>
<comment type="caution">
    <text evidence="2">The sequence shown here is derived from an EMBL/GenBank/DDBJ whole genome shotgun (WGS) entry which is preliminary data.</text>
</comment>
<evidence type="ECO:0000313" key="3">
    <source>
        <dbReference type="Proteomes" id="UP000557566"/>
    </source>
</evidence>
<proteinExistence type="predicted"/>
<accession>A0A8H4PUA9</accession>
<gene>
    <name evidence="2" type="ORF">G6O67_002475</name>
</gene>
<evidence type="ECO:0000313" key="2">
    <source>
        <dbReference type="EMBL" id="KAF4510599.1"/>
    </source>
</evidence>
<name>A0A8H4PUA9_9HYPO</name>
<organism evidence="2 3">
    <name type="scientific">Ophiocordyceps sinensis</name>
    <dbReference type="NCBI Taxonomy" id="72228"/>
    <lineage>
        <taxon>Eukaryota</taxon>
        <taxon>Fungi</taxon>
        <taxon>Dikarya</taxon>
        <taxon>Ascomycota</taxon>
        <taxon>Pezizomycotina</taxon>
        <taxon>Sordariomycetes</taxon>
        <taxon>Hypocreomycetidae</taxon>
        <taxon>Hypocreales</taxon>
        <taxon>Ophiocordycipitaceae</taxon>
        <taxon>Ophiocordyceps</taxon>
    </lineage>
</organism>
<reference evidence="2 3" key="1">
    <citation type="journal article" date="2020" name="Genome Biol. Evol.">
        <title>A new high-quality draft genome assembly of the Chinese cordyceps Ophiocordyceps sinensis.</title>
        <authorList>
            <person name="Shu R."/>
            <person name="Zhang J."/>
            <person name="Meng Q."/>
            <person name="Zhang H."/>
            <person name="Zhou G."/>
            <person name="Li M."/>
            <person name="Wu P."/>
            <person name="Zhao Y."/>
            <person name="Chen C."/>
            <person name="Qin Q."/>
        </authorList>
    </citation>
    <scope>NUCLEOTIDE SEQUENCE [LARGE SCALE GENOMIC DNA]</scope>
    <source>
        <strain evidence="2 3">IOZ07</strain>
    </source>
</reference>